<dbReference type="EC" id="3.1.1.97" evidence="6"/>
<evidence type="ECO:0000256" key="6">
    <source>
        <dbReference type="ARBA" id="ARBA00039131"/>
    </source>
</evidence>
<dbReference type="SUPFAM" id="SSF50978">
    <property type="entry name" value="WD40 repeat-like"/>
    <property type="match status" value="1"/>
</dbReference>
<dbReference type="GO" id="GO:0017183">
    <property type="term" value="P:protein histidyl modification to diphthamide"/>
    <property type="evidence" value="ECO:0007669"/>
    <property type="project" value="TreeGrafter"/>
</dbReference>
<evidence type="ECO:0000256" key="5">
    <source>
        <dbReference type="ARBA" id="ARBA00038092"/>
    </source>
</evidence>
<dbReference type="InterPro" id="IPR015943">
    <property type="entry name" value="WD40/YVTN_repeat-like_dom_sf"/>
</dbReference>
<gene>
    <name evidence="10" type="ORF">PCOS0759_LOCUS9469</name>
</gene>
<evidence type="ECO:0000256" key="1">
    <source>
        <dbReference type="ARBA" id="ARBA00005156"/>
    </source>
</evidence>
<dbReference type="AlphaFoldDB" id="A0A7S1PJL8"/>
<keyword evidence="2 8" id="KW-0853">WD repeat</keyword>
<dbReference type="PANTHER" id="PTHR46042:SF1">
    <property type="entry name" value="DIPHTHINE METHYLTRANSFERASE"/>
    <property type="match status" value="1"/>
</dbReference>
<evidence type="ECO:0000256" key="4">
    <source>
        <dbReference type="ARBA" id="ARBA00022801"/>
    </source>
</evidence>
<dbReference type="PROSITE" id="PS50294">
    <property type="entry name" value="WD_REPEATS_REGION"/>
    <property type="match status" value="1"/>
</dbReference>
<dbReference type="SMART" id="SM00320">
    <property type="entry name" value="WD40"/>
    <property type="match status" value="4"/>
</dbReference>
<sequence length="379" mass="43007">MTSSHLPLHSSNLTTFTSNFTSDVVEWNPRQKDHCILATYQLQKETGSRVGSLEGFKIVGGDEKDCHSSSEKSSLGEQRNIESSDTESKLSLSRTHTTDVDFGIFDVKFSFHQDLLVAAGSGKTVLYDVSSPSATPKALSEHFVENEQIMCCSADWNNRLDKSLQPHIFVSTSKGELIDLQLTSDRGLEEVNTWQGHDYEAWIVASNYFNPNVLYSGGDDMKLKGWDLRALEMGSIFSLSTHEAGVCCIHKHPSQEHTLVTGSYDNYIYLWDTRSMRRPVNSVFTDGGVWRLKWHPTDPKYLLSACMRAFFQVYSVDNDQFELMSMAELEDGENLAYGCDWCYAEDSLTDFHFASCSFYNREMQWWHVKSNDTISAENE</sequence>
<dbReference type="Pfam" id="PF00400">
    <property type="entry name" value="WD40"/>
    <property type="match status" value="1"/>
</dbReference>
<feature type="repeat" description="WD" evidence="8">
    <location>
        <begin position="239"/>
        <end position="281"/>
    </location>
</feature>
<evidence type="ECO:0000313" key="10">
    <source>
        <dbReference type="EMBL" id="CAD9086215.1"/>
    </source>
</evidence>
<keyword evidence="3" id="KW-0677">Repeat</keyword>
<evidence type="ECO:0000256" key="9">
    <source>
        <dbReference type="SAM" id="MobiDB-lite"/>
    </source>
</evidence>
<evidence type="ECO:0000256" key="7">
    <source>
        <dbReference type="ARBA" id="ARBA00047551"/>
    </source>
</evidence>
<comment type="catalytic activity">
    <reaction evidence="7">
        <text>diphthine methyl ester-[translation elongation factor 2] + H2O = diphthine-[translation elongation factor 2] + methanol + H(+)</text>
        <dbReference type="Rhea" id="RHEA:42656"/>
        <dbReference type="Rhea" id="RHEA-COMP:10172"/>
        <dbReference type="Rhea" id="RHEA-COMP:10173"/>
        <dbReference type="ChEBI" id="CHEBI:15377"/>
        <dbReference type="ChEBI" id="CHEBI:15378"/>
        <dbReference type="ChEBI" id="CHEBI:17790"/>
        <dbReference type="ChEBI" id="CHEBI:79005"/>
        <dbReference type="ChEBI" id="CHEBI:82696"/>
        <dbReference type="EC" id="3.1.1.97"/>
    </reaction>
</comment>
<dbReference type="GO" id="GO:0061685">
    <property type="term" value="F:diphthine methylesterase activity"/>
    <property type="evidence" value="ECO:0007669"/>
    <property type="project" value="UniProtKB-EC"/>
</dbReference>
<dbReference type="PANTHER" id="PTHR46042">
    <property type="entry name" value="DIPHTHINE METHYLTRANSFERASE"/>
    <property type="match status" value="1"/>
</dbReference>
<organism evidence="10">
    <name type="scientific">Percolomonas cosmopolitus</name>
    <dbReference type="NCBI Taxonomy" id="63605"/>
    <lineage>
        <taxon>Eukaryota</taxon>
        <taxon>Discoba</taxon>
        <taxon>Heterolobosea</taxon>
        <taxon>Tetramitia</taxon>
        <taxon>Eutetramitia</taxon>
        <taxon>Percolomonadidae</taxon>
        <taxon>Percolomonas</taxon>
    </lineage>
</organism>
<evidence type="ECO:0000256" key="8">
    <source>
        <dbReference type="PROSITE-ProRule" id="PRU00221"/>
    </source>
</evidence>
<evidence type="ECO:0000256" key="3">
    <source>
        <dbReference type="ARBA" id="ARBA00022737"/>
    </source>
</evidence>
<feature type="compositionally biased region" description="Basic and acidic residues" evidence="9">
    <location>
        <begin position="79"/>
        <end position="88"/>
    </location>
</feature>
<comment type="similarity">
    <text evidence="5">Belongs to the DPH7 family.</text>
</comment>
<dbReference type="PROSITE" id="PS50082">
    <property type="entry name" value="WD_REPEATS_2"/>
    <property type="match status" value="1"/>
</dbReference>
<reference evidence="10" key="1">
    <citation type="submission" date="2021-01" db="EMBL/GenBank/DDBJ databases">
        <authorList>
            <person name="Corre E."/>
            <person name="Pelletier E."/>
            <person name="Niang G."/>
            <person name="Scheremetjew M."/>
            <person name="Finn R."/>
            <person name="Kale V."/>
            <person name="Holt S."/>
            <person name="Cochrane G."/>
            <person name="Meng A."/>
            <person name="Brown T."/>
            <person name="Cohen L."/>
        </authorList>
    </citation>
    <scope>NUCLEOTIDE SEQUENCE</scope>
    <source>
        <strain evidence="10">WS</strain>
    </source>
</reference>
<dbReference type="PROSITE" id="PS00678">
    <property type="entry name" value="WD_REPEATS_1"/>
    <property type="match status" value="1"/>
</dbReference>
<name>A0A7S1PJL8_9EUKA</name>
<proteinExistence type="inferred from homology"/>
<dbReference type="InterPro" id="IPR036322">
    <property type="entry name" value="WD40_repeat_dom_sf"/>
</dbReference>
<feature type="region of interest" description="Disordered" evidence="9">
    <location>
        <begin position="62"/>
        <end position="92"/>
    </location>
</feature>
<dbReference type="InterPro" id="IPR019775">
    <property type="entry name" value="WD40_repeat_CS"/>
</dbReference>
<dbReference type="InterPro" id="IPR052415">
    <property type="entry name" value="Diphthine_MTase"/>
</dbReference>
<dbReference type="GO" id="GO:0005737">
    <property type="term" value="C:cytoplasm"/>
    <property type="evidence" value="ECO:0007669"/>
    <property type="project" value="TreeGrafter"/>
</dbReference>
<comment type="pathway">
    <text evidence="1">Protein modification; peptidyl-diphthamide biosynthesis.</text>
</comment>
<protein>
    <recommendedName>
        <fullName evidence="6">methylated diphthine methylhydrolase</fullName>
        <ecNumber evidence="6">3.1.1.97</ecNumber>
    </recommendedName>
</protein>
<accession>A0A7S1PJL8</accession>
<evidence type="ECO:0000256" key="2">
    <source>
        <dbReference type="ARBA" id="ARBA00022574"/>
    </source>
</evidence>
<dbReference type="InterPro" id="IPR001680">
    <property type="entry name" value="WD40_rpt"/>
</dbReference>
<dbReference type="EMBL" id="HBGD01011454">
    <property type="protein sequence ID" value="CAD9086215.1"/>
    <property type="molecule type" value="Transcribed_RNA"/>
</dbReference>
<keyword evidence="4" id="KW-0378">Hydrolase</keyword>
<dbReference type="Gene3D" id="2.130.10.10">
    <property type="entry name" value="YVTN repeat-like/Quinoprotein amine dehydrogenase"/>
    <property type="match status" value="1"/>
</dbReference>